<dbReference type="EMBL" id="BRXZ01002310">
    <property type="protein sequence ID" value="GMH59495.1"/>
    <property type="molecule type" value="Genomic_DNA"/>
</dbReference>
<reference evidence="1" key="1">
    <citation type="submission" date="2022-07" db="EMBL/GenBank/DDBJ databases">
        <title>Genome analysis of Parmales, a sister group of diatoms, reveals the evolutionary specialization of diatoms from phago-mixotrophs to photoautotrophs.</title>
        <authorList>
            <person name="Ban H."/>
            <person name="Sato S."/>
            <person name="Yoshikawa S."/>
            <person name="Kazumasa Y."/>
            <person name="Nakamura Y."/>
            <person name="Ichinomiya M."/>
            <person name="Saitoh K."/>
            <person name="Sato N."/>
            <person name="Blanc-Mathieu R."/>
            <person name="Endo H."/>
            <person name="Kuwata A."/>
            <person name="Ogata H."/>
        </authorList>
    </citation>
    <scope>NUCLEOTIDE SEQUENCE</scope>
</reference>
<dbReference type="Proteomes" id="UP001165082">
    <property type="component" value="Unassembled WGS sequence"/>
</dbReference>
<evidence type="ECO:0000313" key="1">
    <source>
        <dbReference type="EMBL" id="GMH59495.1"/>
    </source>
</evidence>
<evidence type="ECO:0000313" key="2">
    <source>
        <dbReference type="Proteomes" id="UP001165082"/>
    </source>
</evidence>
<dbReference type="AlphaFoldDB" id="A0A9W7DZ84"/>
<comment type="caution">
    <text evidence="1">The sequence shown here is derived from an EMBL/GenBank/DDBJ whole genome shotgun (WGS) entry which is preliminary data.</text>
</comment>
<keyword evidence="2" id="KW-1185">Reference proteome</keyword>
<sequence>MVEADGGVCDVEPYGKFNNGFYHTDALKGVRNLVLAMRKATSFIHRNPKLAMHDYAAYAKRVSPSPGRNLLSFLNPFAWARCLKAKKAELATMKATLPAFPNDNTLSSDFNDQLMSWLVQSGQVGKAEAELTPPSKYYTNEIAT</sequence>
<gene>
    <name evidence="1" type="ORF">TrRE_jg8125</name>
</gene>
<proteinExistence type="predicted"/>
<protein>
    <submittedName>
        <fullName evidence="1">Uncharacterized protein</fullName>
    </submittedName>
</protein>
<organism evidence="1 2">
    <name type="scientific">Triparma retinervis</name>
    <dbReference type="NCBI Taxonomy" id="2557542"/>
    <lineage>
        <taxon>Eukaryota</taxon>
        <taxon>Sar</taxon>
        <taxon>Stramenopiles</taxon>
        <taxon>Ochrophyta</taxon>
        <taxon>Bolidophyceae</taxon>
        <taxon>Parmales</taxon>
        <taxon>Triparmaceae</taxon>
        <taxon>Triparma</taxon>
    </lineage>
</organism>
<accession>A0A9W7DZ84</accession>
<name>A0A9W7DZ84_9STRA</name>
<dbReference type="OrthoDB" id="434407at2759"/>